<feature type="transmembrane region" description="Helical" evidence="1">
    <location>
        <begin position="500"/>
        <end position="525"/>
    </location>
</feature>
<name>A0A251RVQ6_HELAN</name>
<keyword evidence="1" id="KW-1133">Transmembrane helix</keyword>
<proteinExistence type="predicted"/>
<dbReference type="PANTHER" id="PTHR31170">
    <property type="entry name" value="BNAC04G53230D PROTEIN"/>
    <property type="match status" value="1"/>
</dbReference>
<dbReference type="AlphaFoldDB" id="A0A251RVQ6"/>
<keyword evidence="1" id="KW-0472">Membrane</keyword>
<reference evidence="3" key="2">
    <citation type="submission" date="2017-02" db="EMBL/GenBank/DDBJ databases">
        <title>Sunflower complete genome.</title>
        <authorList>
            <person name="Langlade N."/>
            <person name="Munos S."/>
        </authorList>
    </citation>
    <scope>NUCLEOTIDE SEQUENCE [LARGE SCALE GENOMIC DNA]</scope>
    <source>
        <tissue evidence="3">Leaves</tissue>
    </source>
</reference>
<dbReference type="Proteomes" id="UP000215914">
    <property type="component" value="Chromosome 16"/>
</dbReference>
<dbReference type="Gramene" id="mRNA:HanXRQr2_Chr16g0725581">
    <property type="protein sequence ID" value="mRNA:HanXRQr2_Chr16g0725581"/>
    <property type="gene ID" value="HanXRQr2_Chr16g0725581"/>
</dbReference>
<evidence type="ECO:0000313" key="4">
    <source>
        <dbReference type="Proteomes" id="UP000215914"/>
    </source>
</evidence>
<dbReference type="OrthoDB" id="2356035at2759"/>
<dbReference type="EMBL" id="MNCJ02000331">
    <property type="protein sequence ID" value="KAF5758111.1"/>
    <property type="molecule type" value="Genomic_DNA"/>
</dbReference>
<keyword evidence="1" id="KW-0812">Transmembrane</keyword>
<gene>
    <name evidence="3" type="ORF">HannXRQ_Chr16g0499961</name>
    <name evidence="2" type="ORF">HanXRQr2_Chr16g0725581</name>
</gene>
<organism evidence="3 4">
    <name type="scientific">Helianthus annuus</name>
    <name type="common">Common sunflower</name>
    <dbReference type="NCBI Taxonomy" id="4232"/>
    <lineage>
        <taxon>Eukaryota</taxon>
        <taxon>Viridiplantae</taxon>
        <taxon>Streptophyta</taxon>
        <taxon>Embryophyta</taxon>
        <taxon>Tracheophyta</taxon>
        <taxon>Spermatophyta</taxon>
        <taxon>Magnoliopsida</taxon>
        <taxon>eudicotyledons</taxon>
        <taxon>Gunneridae</taxon>
        <taxon>Pentapetalae</taxon>
        <taxon>asterids</taxon>
        <taxon>campanulids</taxon>
        <taxon>Asterales</taxon>
        <taxon>Asteraceae</taxon>
        <taxon>Asteroideae</taxon>
        <taxon>Heliantheae alliance</taxon>
        <taxon>Heliantheae</taxon>
        <taxon>Helianthus</taxon>
    </lineage>
</organism>
<dbReference type="InterPro" id="IPR004158">
    <property type="entry name" value="DUF247_pln"/>
</dbReference>
<dbReference type="InParanoid" id="A0A251RVQ6"/>
<dbReference type="Pfam" id="PF03140">
    <property type="entry name" value="DUF247"/>
    <property type="match status" value="1"/>
</dbReference>
<dbReference type="EMBL" id="CM007905">
    <property type="protein sequence ID" value="OTF90468.1"/>
    <property type="molecule type" value="Genomic_DNA"/>
</dbReference>
<protein>
    <submittedName>
        <fullName evidence="3">Uncharacterized protein</fullName>
    </submittedName>
</protein>
<keyword evidence="4" id="KW-1185">Reference proteome</keyword>
<dbReference type="OMA" id="SSHIEIM"/>
<sequence>MHSSPSFVKYDFDETKWVEDIRKSVDEQDDEEKKNIVCVFTVPKVLQATDPKCYIPQQVALGPFHHLLPDVHNMQRNKEAAARRTRKYMNDTFENFVKKMKEDHEAEIRACYHTFLSMYGDTLVWMMVVDTAYLLDFLQVYLDKKEGVNTKDVTKDLSHMAILRDVVKVENQIPLFLLRKMLAYIKTGELKNSDDADNMLKTMLKELYRDLTPFVGEELRDHVPIEKCVHLLDFLYHMTVPEAEFYSNTNPSTANYHEIDMPDDPTSDLLVQDEKEESLAKSPDVSKVWNVILQVIKKVGVIKKFKLGKPMAVCNKLPLVSLLKPIWESIFGRGQEKPKDENGEPKAPKIEEIKIPSVTDMAKAGIRFKPVEGGISNISFDVKTCTLYLPKVELDGNTKVYLRNLVAHEACVATGPLVMARYTELMNGIIDTEQDAKYLSKRDIVFNYLKSDKEVADLWNGMSKSVKLTKVDYMDTVVANVNKMYDQTWRVKISKLLKKYVFASWKILTLLAALLMLFLTTVQAFCSVYSCVRVFHQLPEIPAQGVE</sequence>
<reference evidence="2" key="3">
    <citation type="submission" date="2020-06" db="EMBL/GenBank/DDBJ databases">
        <title>Helianthus annuus Genome sequencing and assembly Release 2.</title>
        <authorList>
            <person name="Gouzy J."/>
            <person name="Langlade N."/>
            <person name="Munos S."/>
        </authorList>
    </citation>
    <scope>NUCLEOTIDE SEQUENCE</scope>
    <source>
        <tissue evidence="2">Leaves</tissue>
    </source>
</reference>
<accession>A0A251RVQ6</accession>
<reference evidence="2 4" key="1">
    <citation type="journal article" date="2017" name="Nature">
        <title>The sunflower genome provides insights into oil metabolism, flowering and Asterid evolution.</title>
        <authorList>
            <person name="Badouin H."/>
            <person name="Gouzy J."/>
            <person name="Grassa C.J."/>
            <person name="Murat F."/>
            <person name="Staton S.E."/>
            <person name="Cottret L."/>
            <person name="Lelandais-Briere C."/>
            <person name="Owens G.L."/>
            <person name="Carrere S."/>
            <person name="Mayjonade B."/>
            <person name="Legrand L."/>
            <person name="Gill N."/>
            <person name="Kane N.C."/>
            <person name="Bowers J.E."/>
            <person name="Hubner S."/>
            <person name="Bellec A."/>
            <person name="Berard A."/>
            <person name="Berges H."/>
            <person name="Blanchet N."/>
            <person name="Boniface M.C."/>
            <person name="Brunel D."/>
            <person name="Catrice O."/>
            <person name="Chaidir N."/>
            <person name="Claudel C."/>
            <person name="Donnadieu C."/>
            <person name="Faraut T."/>
            <person name="Fievet G."/>
            <person name="Helmstetter N."/>
            <person name="King M."/>
            <person name="Knapp S.J."/>
            <person name="Lai Z."/>
            <person name="Le Paslier M.C."/>
            <person name="Lippi Y."/>
            <person name="Lorenzon L."/>
            <person name="Mandel J.R."/>
            <person name="Marage G."/>
            <person name="Marchand G."/>
            <person name="Marquand E."/>
            <person name="Bret-Mestries E."/>
            <person name="Morien E."/>
            <person name="Nambeesan S."/>
            <person name="Nguyen T."/>
            <person name="Pegot-Espagnet P."/>
            <person name="Pouilly N."/>
            <person name="Raftis F."/>
            <person name="Sallet E."/>
            <person name="Schiex T."/>
            <person name="Thomas J."/>
            <person name="Vandecasteele C."/>
            <person name="Vares D."/>
            <person name="Vear F."/>
            <person name="Vautrin S."/>
            <person name="Crespi M."/>
            <person name="Mangin B."/>
            <person name="Burke J.M."/>
            <person name="Salse J."/>
            <person name="Munos S."/>
            <person name="Vincourt P."/>
            <person name="Rieseberg L.H."/>
            <person name="Langlade N.B."/>
        </authorList>
    </citation>
    <scope>NUCLEOTIDE SEQUENCE [LARGE SCALE GENOMIC DNA]</scope>
    <source>
        <strain evidence="4">cv. SF193</strain>
        <tissue evidence="2">Leaves</tissue>
    </source>
</reference>
<evidence type="ECO:0000313" key="2">
    <source>
        <dbReference type="EMBL" id="KAF5758111.1"/>
    </source>
</evidence>
<evidence type="ECO:0000313" key="3">
    <source>
        <dbReference type="EMBL" id="OTF90468.1"/>
    </source>
</evidence>
<dbReference type="PANTHER" id="PTHR31170:SF25">
    <property type="entry name" value="BNAA09G04570D PROTEIN"/>
    <property type="match status" value="1"/>
</dbReference>
<evidence type="ECO:0000256" key="1">
    <source>
        <dbReference type="SAM" id="Phobius"/>
    </source>
</evidence>